<dbReference type="AlphaFoldDB" id="A0A084IPW6"/>
<dbReference type="InterPro" id="IPR051211">
    <property type="entry name" value="PG_lysyltransferase"/>
</dbReference>
<keyword evidence="7 14" id="KW-0812">Transmembrane</keyword>
<keyword evidence="9" id="KW-0443">Lipid metabolism</keyword>
<gene>
    <name evidence="16" type="ORF">C41B8_04006</name>
</gene>
<feature type="transmembrane region" description="Helical" evidence="14">
    <location>
        <begin position="392"/>
        <end position="409"/>
    </location>
</feature>
<comment type="similarity">
    <text evidence="2">Belongs to the LPG synthase family.</text>
</comment>
<dbReference type="SUPFAM" id="SSF55729">
    <property type="entry name" value="Acyl-CoA N-acyltransferases (Nat)"/>
    <property type="match status" value="1"/>
</dbReference>
<dbReference type="PANTHER" id="PTHR34697">
    <property type="entry name" value="PHOSPHATIDYLGLYCEROL LYSYLTRANSFERASE"/>
    <property type="match status" value="1"/>
</dbReference>
<evidence type="ECO:0000256" key="5">
    <source>
        <dbReference type="ARBA" id="ARBA00022475"/>
    </source>
</evidence>
<organism evidence="16 17">
    <name type="scientific">Salinisphaera hydrothermalis (strain C41B8)</name>
    <dbReference type="NCBI Taxonomy" id="1304275"/>
    <lineage>
        <taxon>Bacteria</taxon>
        <taxon>Pseudomonadati</taxon>
        <taxon>Pseudomonadota</taxon>
        <taxon>Gammaproteobacteria</taxon>
        <taxon>Salinisphaerales</taxon>
        <taxon>Salinisphaeraceae</taxon>
        <taxon>Salinisphaera</taxon>
    </lineage>
</organism>
<feature type="transmembrane region" description="Helical" evidence="14">
    <location>
        <begin position="327"/>
        <end position="346"/>
    </location>
</feature>
<accession>A0A084IPW6</accession>
<feature type="transmembrane region" description="Helical" evidence="14">
    <location>
        <begin position="267"/>
        <end position="290"/>
    </location>
</feature>
<evidence type="ECO:0000256" key="7">
    <source>
        <dbReference type="ARBA" id="ARBA00022692"/>
    </source>
</evidence>
<evidence type="ECO:0000313" key="17">
    <source>
        <dbReference type="Proteomes" id="UP000028302"/>
    </source>
</evidence>
<dbReference type="InterPro" id="IPR016181">
    <property type="entry name" value="Acyl_CoA_acyltransferase"/>
</dbReference>
<dbReference type="GO" id="GO:0005886">
    <property type="term" value="C:plasma membrane"/>
    <property type="evidence" value="ECO:0007669"/>
    <property type="project" value="UniProtKB-SubCell"/>
</dbReference>
<evidence type="ECO:0000259" key="15">
    <source>
        <dbReference type="Pfam" id="PF09924"/>
    </source>
</evidence>
<feature type="transmembrane region" description="Helical" evidence="14">
    <location>
        <begin position="415"/>
        <end position="434"/>
    </location>
</feature>
<comment type="caution">
    <text evidence="16">The sequence shown here is derived from an EMBL/GenBank/DDBJ whole genome shotgun (WGS) entry which is preliminary data.</text>
</comment>
<feature type="transmembrane region" description="Helical" evidence="14">
    <location>
        <begin position="37"/>
        <end position="61"/>
    </location>
</feature>
<dbReference type="Pfam" id="PF03706">
    <property type="entry name" value="LPG_synthase_TM"/>
    <property type="match status" value="1"/>
</dbReference>
<evidence type="ECO:0000256" key="12">
    <source>
        <dbReference type="ARBA" id="ARBA00031899"/>
    </source>
</evidence>
<evidence type="ECO:0000256" key="3">
    <source>
        <dbReference type="ARBA" id="ARBA00012014"/>
    </source>
</evidence>
<comment type="subcellular location">
    <subcellularLocation>
        <location evidence="1">Cell membrane</location>
        <topology evidence="1">Multi-pass membrane protein</topology>
    </subcellularLocation>
</comment>
<evidence type="ECO:0000256" key="13">
    <source>
        <dbReference type="ARBA" id="ARBA00047540"/>
    </source>
</evidence>
<dbReference type="GO" id="GO:0055091">
    <property type="term" value="P:phospholipid homeostasis"/>
    <property type="evidence" value="ECO:0007669"/>
    <property type="project" value="TreeGrafter"/>
</dbReference>
<sequence>MRRFAPLLLIAAVAALLLVESRHVNLAAIQHALAGVAPLWLAVLGLGGLFAIAVMSSYDVLAARFVALDRQPLESLRLGMLANGINNIASLSGITGSGLRVLLLTRDGAATASAVRYAALVASASPLGLSALAWITLIVRPAILAATPVPEWLVLVALGVIALYLPAYFILATTSLLRFGPLQAIERIRPLEALAFITASVIDWAIAGALLWGCLAVLGAGVSPAAVIAAFALAATLGMLSFLPGGLGVFDVTLVGLLASHAVSANTAVAALVLYRVAYYLVPLIVALALGANELRASRLADTLRTHPAIQIIAWPVGRAVDLGIRVIAWLTAASGVVLLAGAAFPNLLAHTRLLRAWLPLPAVEASHMASVAIGLTLVFAARGLSLRLNRALWLALGLLVAGAVFGLLRGLDWGTSLMLAAVAGVLWLNRASFDRRGSLARQLGEWQWIAALAAALGVYFIIGEAFYPAHGASVFHFNFGAHGPRFLRGLMIALISVIVLMVWSWPRWPRPELERPSRADLDALAAWLESHGSNGYSHLMLLGDKTLRYSANEQAMIGFAAIRNRLIALGDPVGDTEARRTAIADFRRFAEDRHCTPLFYQVGPDYLSDYLDHGFVLFKLGEIGRVDLVNFSMKGKINEDKRGAINRGNRMGLDFELREPPFDAALMSELRAVSDDWLGEKPAEKAFSLGRFDADYLQRAPVALVRDADGTLIAFASILPSYGHREEYSIDLMRHRESAPGGTMDFLFVRLMQEAQTLGYHWFNLGMAPLAGVGDTPWANTAEQLARLAFEHGNRFYNYKGLRAFKEKWHPVWQSMYLAYPPEARLSTLQLDIAALIAGGYRRIIGH</sequence>
<reference evidence="16 17" key="1">
    <citation type="submission" date="2013-03" db="EMBL/GenBank/DDBJ databases">
        <title>Salinisphaera hydrothermalis C41B8 Genome Sequencing.</title>
        <authorList>
            <person name="Li C."/>
            <person name="Lai Q."/>
            <person name="Shao Z."/>
        </authorList>
    </citation>
    <scope>NUCLEOTIDE SEQUENCE [LARGE SCALE GENOMIC DNA]</scope>
    <source>
        <strain evidence="16 17">C41B8</strain>
    </source>
</reference>
<dbReference type="Proteomes" id="UP000028302">
    <property type="component" value="Unassembled WGS sequence"/>
</dbReference>
<evidence type="ECO:0000256" key="11">
    <source>
        <dbReference type="ARBA" id="ARBA00023251"/>
    </source>
</evidence>
<evidence type="ECO:0000256" key="4">
    <source>
        <dbReference type="ARBA" id="ARBA00021546"/>
    </source>
</evidence>
<dbReference type="NCBIfam" id="NF033480">
    <property type="entry name" value="bifunc_MprF"/>
    <property type="match status" value="1"/>
</dbReference>
<evidence type="ECO:0000256" key="8">
    <source>
        <dbReference type="ARBA" id="ARBA00022989"/>
    </source>
</evidence>
<keyword evidence="8 14" id="KW-1133">Transmembrane helix</keyword>
<protein>
    <recommendedName>
        <fullName evidence="4">Phosphatidylglycerol lysyltransferase</fullName>
        <ecNumber evidence="3">2.3.2.3</ecNumber>
    </recommendedName>
    <alternativeName>
        <fullName evidence="12">Lysylphosphatidylglycerol synthase</fullName>
    </alternativeName>
</protein>
<evidence type="ECO:0000256" key="2">
    <source>
        <dbReference type="ARBA" id="ARBA00008627"/>
    </source>
</evidence>
<feature type="domain" description="Phosphatidylglycerol lysyltransferase C-terminal" evidence="15">
    <location>
        <begin position="529"/>
        <end position="821"/>
    </location>
</feature>
<dbReference type="GO" id="GO:0046677">
    <property type="term" value="P:response to antibiotic"/>
    <property type="evidence" value="ECO:0007669"/>
    <property type="project" value="UniProtKB-KW"/>
</dbReference>
<feature type="transmembrane region" description="Helical" evidence="14">
    <location>
        <begin position="152"/>
        <end position="173"/>
    </location>
</feature>
<dbReference type="EC" id="2.3.2.3" evidence="3"/>
<feature type="transmembrane region" description="Helical" evidence="14">
    <location>
        <begin position="446"/>
        <end position="467"/>
    </location>
</feature>
<feature type="transmembrane region" description="Helical" evidence="14">
    <location>
        <begin position="115"/>
        <end position="140"/>
    </location>
</feature>
<feature type="transmembrane region" description="Helical" evidence="14">
    <location>
        <begin position="225"/>
        <end position="247"/>
    </location>
</feature>
<dbReference type="Pfam" id="PF09924">
    <property type="entry name" value="LPG_synthase_C"/>
    <property type="match status" value="1"/>
</dbReference>
<keyword evidence="17" id="KW-1185">Reference proteome</keyword>
<dbReference type="eggNOG" id="COG0392">
    <property type="taxonomic scope" value="Bacteria"/>
</dbReference>
<evidence type="ECO:0000313" key="16">
    <source>
        <dbReference type="EMBL" id="KEZ78750.1"/>
    </source>
</evidence>
<dbReference type="EMBL" id="APNK01000003">
    <property type="protein sequence ID" value="KEZ78750.1"/>
    <property type="molecule type" value="Genomic_DNA"/>
</dbReference>
<dbReference type="PANTHER" id="PTHR34697:SF2">
    <property type="entry name" value="PHOSPHATIDYLGLYCEROL LYSYLTRANSFERASE"/>
    <property type="match status" value="1"/>
</dbReference>
<name>A0A084IPW6_SALHC</name>
<evidence type="ECO:0000256" key="9">
    <source>
        <dbReference type="ARBA" id="ARBA00023098"/>
    </source>
</evidence>
<dbReference type="InterPro" id="IPR022791">
    <property type="entry name" value="L-PG_synthase/AglD"/>
</dbReference>
<comment type="catalytic activity">
    <reaction evidence="13">
        <text>L-lysyl-tRNA(Lys) + a 1,2-diacyl-sn-glycero-3-phospho-(1'-sn-glycerol) = a 1,2-diacyl-sn-glycero-3-phospho-1'-(3'-O-L-lysyl)-sn-glycerol + tRNA(Lys)</text>
        <dbReference type="Rhea" id="RHEA:10668"/>
        <dbReference type="Rhea" id="RHEA-COMP:9696"/>
        <dbReference type="Rhea" id="RHEA-COMP:9697"/>
        <dbReference type="ChEBI" id="CHEBI:64716"/>
        <dbReference type="ChEBI" id="CHEBI:75792"/>
        <dbReference type="ChEBI" id="CHEBI:78442"/>
        <dbReference type="ChEBI" id="CHEBI:78529"/>
        <dbReference type="EC" id="2.3.2.3"/>
    </reaction>
</comment>
<keyword evidence="6" id="KW-0808">Transferase</keyword>
<keyword evidence="11" id="KW-0046">Antibiotic resistance</keyword>
<feature type="transmembrane region" description="Helical" evidence="14">
    <location>
        <begin position="366"/>
        <end position="385"/>
    </location>
</feature>
<dbReference type="eggNOG" id="COG2898">
    <property type="taxonomic scope" value="Bacteria"/>
</dbReference>
<feature type="transmembrane region" description="Helical" evidence="14">
    <location>
        <begin position="193"/>
        <end position="218"/>
    </location>
</feature>
<evidence type="ECO:0000256" key="1">
    <source>
        <dbReference type="ARBA" id="ARBA00004651"/>
    </source>
</evidence>
<evidence type="ECO:0000256" key="6">
    <source>
        <dbReference type="ARBA" id="ARBA00022679"/>
    </source>
</evidence>
<dbReference type="GO" id="GO:0050071">
    <property type="term" value="F:phosphatidylglycerol lysyltransferase activity"/>
    <property type="evidence" value="ECO:0007669"/>
    <property type="project" value="UniProtKB-EC"/>
</dbReference>
<dbReference type="InterPro" id="IPR024320">
    <property type="entry name" value="LPG_synthase_C"/>
</dbReference>
<evidence type="ECO:0000256" key="10">
    <source>
        <dbReference type="ARBA" id="ARBA00023136"/>
    </source>
</evidence>
<evidence type="ECO:0000256" key="14">
    <source>
        <dbReference type="SAM" id="Phobius"/>
    </source>
</evidence>
<dbReference type="STRING" id="1304275.C41B8_04006"/>
<proteinExistence type="inferred from homology"/>
<feature type="transmembrane region" description="Helical" evidence="14">
    <location>
        <begin position="487"/>
        <end position="506"/>
    </location>
</feature>
<dbReference type="GO" id="GO:0006629">
    <property type="term" value="P:lipid metabolic process"/>
    <property type="evidence" value="ECO:0007669"/>
    <property type="project" value="UniProtKB-KW"/>
</dbReference>
<dbReference type="NCBIfam" id="TIGR00374">
    <property type="entry name" value="flippase-like domain"/>
    <property type="match status" value="1"/>
</dbReference>
<keyword evidence="10 14" id="KW-0472">Membrane</keyword>
<keyword evidence="5" id="KW-1003">Cell membrane</keyword>